<name>A0A1K2HNR6_9NEIS</name>
<accession>A0A1K2HNR6</accession>
<dbReference type="Proteomes" id="UP000186513">
    <property type="component" value="Unassembled WGS sequence"/>
</dbReference>
<evidence type="ECO:0000256" key="1">
    <source>
        <dbReference type="SAM" id="SignalP"/>
    </source>
</evidence>
<proteinExistence type="predicted"/>
<evidence type="ECO:0000313" key="3">
    <source>
        <dbReference type="Proteomes" id="UP000186513"/>
    </source>
</evidence>
<feature type="chain" id="PRO_5012001260" description="Lipoprotein" evidence="1">
    <location>
        <begin position="22"/>
        <end position="166"/>
    </location>
</feature>
<dbReference type="AlphaFoldDB" id="A0A1K2HNR6"/>
<dbReference type="EMBL" id="FPKR01000012">
    <property type="protein sequence ID" value="SFZ78456.1"/>
    <property type="molecule type" value="Genomic_DNA"/>
</dbReference>
<feature type="signal peptide" evidence="1">
    <location>
        <begin position="1"/>
        <end position="21"/>
    </location>
</feature>
<evidence type="ECO:0000313" key="2">
    <source>
        <dbReference type="EMBL" id="SFZ78456.1"/>
    </source>
</evidence>
<protein>
    <recommendedName>
        <fullName evidence="4">Lipoprotein</fullName>
    </recommendedName>
</protein>
<keyword evidence="3" id="KW-1185">Reference proteome</keyword>
<dbReference type="PROSITE" id="PS51257">
    <property type="entry name" value="PROKAR_LIPOPROTEIN"/>
    <property type="match status" value="1"/>
</dbReference>
<dbReference type="RefSeq" id="WP_072429479.1">
    <property type="nucleotide sequence ID" value="NZ_FPKR01000012.1"/>
</dbReference>
<gene>
    <name evidence="2" type="ORF">SAMN02745887_02993</name>
</gene>
<dbReference type="STRING" id="1121279.SAMN02745887_02993"/>
<keyword evidence="1" id="KW-0732">Signal</keyword>
<evidence type="ECO:0008006" key="4">
    <source>
        <dbReference type="Google" id="ProtNLM"/>
    </source>
</evidence>
<organism evidence="2 3">
    <name type="scientific">Chitinimonas taiwanensis DSM 18899</name>
    <dbReference type="NCBI Taxonomy" id="1121279"/>
    <lineage>
        <taxon>Bacteria</taxon>
        <taxon>Pseudomonadati</taxon>
        <taxon>Pseudomonadota</taxon>
        <taxon>Betaproteobacteria</taxon>
        <taxon>Neisseriales</taxon>
        <taxon>Chitinibacteraceae</taxon>
        <taxon>Chitinimonas</taxon>
    </lineage>
</organism>
<sequence length="166" mass="18629">MKLAAALLLTLGLAACGGSYMNTEDAEPPVAVPEAEEADWRLYGQLPEFDTKVDFNSIETVQADGYSEALVYVWLLREFKADQKSDFADEYDYRKEYTRFVLNCAQAEMAGIAVERQDKDGEQTSRRDVPGFQWQFEPAGSDTYKADFLRQVCALAKQKAAAEAKE</sequence>
<reference evidence="2 3" key="1">
    <citation type="submission" date="2016-11" db="EMBL/GenBank/DDBJ databases">
        <authorList>
            <person name="Jaros S."/>
            <person name="Januszkiewicz K."/>
            <person name="Wedrychowicz H."/>
        </authorList>
    </citation>
    <scope>NUCLEOTIDE SEQUENCE [LARGE SCALE GENOMIC DNA]</scope>
    <source>
        <strain evidence="2 3">DSM 18899</strain>
    </source>
</reference>
<dbReference type="OrthoDB" id="9132337at2"/>